<evidence type="ECO:0000313" key="1">
    <source>
        <dbReference type="EMBL" id="THF72475.1"/>
    </source>
</evidence>
<proteinExistence type="predicted"/>
<dbReference type="RefSeq" id="WP_136374087.1">
    <property type="nucleotide sequence ID" value="NZ_SSOB01000088.1"/>
</dbReference>
<name>A0A4S4BEP3_9BACL</name>
<comment type="caution">
    <text evidence="1">The sequence shown here is derived from an EMBL/GenBank/DDBJ whole genome shotgun (WGS) entry which is preliminary data.</text>
</comment>
<reference evidence="1 2" key="1">
    <citation type="submission" date="2019-04" db="EMBL/GenBank/DDBJ databases">
        <title>Cohnella sp. nov. isolated from preserved vegetables.</title>
        <authorList>
            <person name="Lin S.-Y."/>
            <person name="Hung M.-H."/>
            <person name="Young C.-C."/>
        </authorList>
    </citation>
    <scope>NUCLEOTIDE SEQUENCE [LARGE SCALE GENOMIC DNA]</scope>
    <source>
        <strain evidence="1 2">CC-MHH1044</strain>
    </source>
</reference>
<accession>A0A4S4BEP3</accession>
<dbReference type="Proteomes" id="UP000310636">
    <property type="component" value="Unassembled WGS sequence"/>
</dbReference>
<sequence>MKQIRNEVASISARPPTVEQIKYYEMLVNNDNWRDFIWKNCNGPYLPLLPPQFCKQVTPDNKFCNCCIGAWSIVISRTDPAGFIMVNLVGITKINTSGSIHYVEGYIYPNLNKIQILPANVMHIGCTE</sequence>
<gene>
    <name evidence="1" type="ORF">E6C55_32990</name>
</gene>
<organism evidence="1 2">
    <name type="scientific">Cohnella fermenti</name>
    <dbReference type="NCBI Taxonomy" id="2565925"/>
    <lineage>
        <taxon>Bacteria</taxon>
        <taxon>Bacillati</taxon>
        <taxon>Bacillota</taxon>
        <taxon>Bacilli</taxon>
        <taxon>Bacillales</taxon>
        <taxon>Paenibacillaceae</taxon>
        <taxon>Cohnella</taxon>
    </lineage>
</organism>
<protein>
    <submittedName>
        <fullName evidence="1">Uncharacterized protein</fullName>
    </submittedName>
</protein>
<evidence type="ECO:0000313" key="2">
    <source>
        <dbReference type="Proteomes" id="UP000310636"/>
    </source>
</evidence>
<keyword evidence="2" id="KW-1185">Reference proteome</keyword>
<dbReference type="EMBL" id="SSOB01000088">
    <property type="protein sequence ID" value="THF72475.1"/>
    <property type="molecule type" value="Genomic_DNA"/>
</dbReference>
<dbReference type="AlphaFoldDB" id="A0A4S4BEP3"/>